<comment type="pathway">
    <text evidence="2">Cofactor biosynthesis; tetrahydrofolate biosynthesis; 7,8-dihydrofolate from 2-amino-4-hydroxy-6-hydroxymethyl-7,8-dihydropteridine diphosphate and 4-aminobenzoate: step 2/2.</text>
</comment>
<dbReference type="SUPFAM" id="SSF53623">
    <property type="entry name" value="MurD-like peptide ligases, catalytic domain"/>
    <property type="match status" value="1"/>
</dbReference>
<dbReference type="InterPro" id="IPR036615">
    <property type="entry name" value="Mur_ligase_C_dom_sf"/>
</dbReference>
<dbReference type="PIRSF" id="PIRSF001563">
    <property type="entry name" value="Folylpolyglu_synth"/>
    <property type="match status" value="1"/>
</dbReference>
<dbReference type="Gene3D" id="3.40.1190.10">
    <property type="entry name" value="Mur-like, catalytic domain"/>
    <property type="match status" value="1"/>
</dbReference>
<comment type="function">
    <text evidence="1">Functions in two distinct reactions of the de novo folate biosynthetic pathway. Catalyzes the addition of a glutamate residue to dihydropteroate (7,8-dihydropteroate or H2Pte) to form dihydrofolate (7,8-dihydrofolate monoglutamate or H2Pte-Glu). Also catalyzes successive additions of L-glutamate to tetrahydrofolate or 10-formyltetrahydrofolate or 5,10-methylenetetrahydrofolate, leading to folylpolyglutamate derivatives.</text>
</comment>
<dbReference type="InterPro" id="IPR036565">
    <property type="entry name" value="Mur-like_cat_sf"/>
</dbReference>
<keyword evidence="8 21" id="KW-0436">Ligase</keyword>
<dbReference type="EC" id="6.3.2.12" evidence="5"/>
<comment type="catalytic activity">
    <reaction evidence="20">
        <text>7,8-dihydropteroate + L-glutamate + ATP = 7,8-dihydrofolate + ADP + phosphate + H(+)</text>
        <dbReference type="Rhea" id="RHEA:23584"/>
        <dbReference type="ChEBI" id="CHEBI:15378"/>
        <dbReference type="ChEBI" id="CHEBI:17839"/>
        <dbReference type="ChEBI" id="CHEBI:29985"/>
        <dbReference type="ChEBI" id="CHEBI:30616"/>
        <dbReference type="ChEBI" id="CHEBI:43474"/>
        <dbReference type="ChEBI" id="CHEBI:57451"/>
        <dbReference type="ChEBI" id="CHEBI:456216"/>
        <dbReference type="EC" id="6.3.2.12"/>
    </reaction>
</comment>
<dbReference type="NCBIfam" id="TIGR01499">
    <property type="entry name" value="folC"/>
    <property type="match status" value="1"/>
</dbReference>
<dbReference type="InterPro" id="IPR013221">
    <property type="entry name" value="Mur_ligase_cen"/>
</dbReference>
<keyword evidence="12" id="KW-0460">Magnesium</keyword>
<reference evidence="25" key="1">
    <citation type="journal article" date="2024" name="J Bioinform Genom">
        <title>Complete genome sequence of the type strain bacterium Sphaerochaeta associata GLS2t (VKM B-2742)t.</title>
        <authorList>
            <person name="Troshina O.Y."/>
            <person name="Tepeeva A.N."/>
            <person name="Arzamasceva V.O."/>
            <person name="Whitman W.B."/>
            <person name="Varghese N."/>
            <person name="Shapiro N."/>
            <person name="Woyke T."/>
            <person name="Kripides N.C."/>
            <person name="Vasilenko O.V."/>
        </authorList>
    </citation>
    <scope>NUCLEOTIDE SEQUENCE [LARGE SCALE GENOMIC DNA]</scope>
    <source>
        <strain evidence="25">GLS2T</strain>
    </source>
</reference>
<evidence type="ECO:0000256" key="3">
    <source>
        <dbReference type="ARBA" id="ARBA00005150"/>
    </source>
</evidence>
<dbReference type="EMBL" id="CP094929">
    <property type="protein sequence ID" value="UOM49859.1"/>
    <property type="molecule type" value="Genomic_DNA"/>
</dbReference>
<dbReference type="InterPro" id="IPR001645">
    <property type="entry name" value="Folylpolyglutamate_synth"/>
</dbReference>
<dbReference type="EC" id="6.3.2.17" evidence="6"/>
<evidence type="ECO:0000256" key="21">
    <source>
        <dbReference type="PIRNR" id="PIRNR001563"/>
    </source>
</evidence>
<evidence type="ECO:0000256" key="14">
    <source>
        <dbReference type="ARBA" id="ARBA00030048"/>
    </source>
</evidence>
<evidence type="ECO:0000256" key="1">
    <source>
        <dbReference type="ARBA" id="ARBA00002714"/>
    </source>
</evidence>
<evidence type="ECO:0000256" key="17">
    <source>
        <dbReference type="ARBA" id="ARBA00047493"/>
    </source>
</evidence>
<evidence type="ECO:0000256" key="10">
    <source>
        <dbReference type="ARBA" id="ARBA00022741"/>
    </source>
</evidence>
<dbReference type="PANTHER" id="PTHR11136">
    <property type="entry name" value="FOLYLPOLYGLUTAMATE SYNTHASE-RELATED"/>
    <property type="match status" value="1"/>
</dbReference>
<keyword evidence="9" id="KW-0479">Metal-binding</keyword>
<feature type="domain" description="Mur ligase C-terminal" evidence="22">
    <location>
        <begin position="294"/>
        <end position="421"/>
    </location>
</feature>
<keyword evidence="13" id="KW-0289">Folate biosynthesis</keyword>
<dbReference type="InterPro" id="IPR004101">
    <property type="entry name" value="Mur_ligase_C"/>
</dbReference>
<evidence type="ECO:0000256" key="18">
    <source>
        <dbReference type="ARBA" id="ARBA00047808"/>
    </source>
</evidence>
<keyword evidence="11 21" id="KW-0067">ATP-binding</keyword>
<evidence type="ECO:0000259" key="22">
    <source>
        <dbReference type="Pfam" id="PF02875"/>
    </source>
</evidence>
<evidence type="ECO:0000259" key="23">
    <source>
        <dbReference type="Pfam" id="PF08245"/>
    </source>
</evidence>
<evidence type="ECO:0000256" key="5">
    <source>
        <dbReference type="ARBA" id="ARBA00013023"/>
    </source>
</evidence>
<evidence type="ECO:0000313" key="25">
    <source>
        <dbReference type="Proteomes" id="UP000829708"/>
    </source>
</evidence>
<evidence type="ECO:0000256" key="13">
    <source>
        <dbReference type="ARBA" id="ARBA00022909"/>
    </source>
</evidence>
<evidence type="ECO:0000256" key="9">
    <source>
        <dbReference type="ARBA" id="ARBA00022723"/>
    </source>
</evidence>
<comment type="catalytic activity">
    <reaction evidence="19">
        <text>(6R)-5,10-methylenetetrahydrofolyl-(gamma-L-Glu)(n) + L-glutamate + ATP = (6R)-5,10-methylenetetrahydrofolyl-(gamma-L-Glu)(n+1) + ADP + phosphate + H(+)</text>
        <dbReference type="Rhea" id="RHEA:51912"/>
        <dbReference type="Rhea" id="RHEA-COMP:13257"/>
        <dbReference type="Rhea" id="RHEA-COMP:13258"/>
        <dbReference type="ChEBI" id="CHEBI:15378"/>
        <dbReference type="ChEBI" id="CHEBI:29985"/>
        <dbReference type="ChEBI" id="CHEBI:30616"/>
        <dbReference type="ChEBI" id="CHEBI:43474"/>
        <dbReference type="ChEBI" id="CHEBI:136572"/>
        <dbReference type="ChEBI" id="CHEBI:456216"/>
        <dbReference type="EC" id="6.3.2.17"/>
    </reaction>
</comment>
<evidence type="ECO:0000256" key="6">
    <source>
        <dbReference type="ARBA" id="ARBA00013025"/>
    </source>
</evidence>
<dbReference type="Pfam" id="PF08245">
    <property type="entry name" value="Mur_ligase_M"/>
    <property type="match status" value="1"/>
</dbReference>
<keyword evidence="25" id="KW-1185">Reference proteome</keyword>
<dbReference type="Gene3D" id="3.90.190.20">
    <property type="entry name" value="Mur ligase, C-terminal domain"/>
    <property type="match status" value="1"/>
</dbReference>
<evidence type="ECO:0000256" key="7">
    <source>
        <dbReference type="ARBA" id="ARBA00019357"/>
    </source>
</evidence>
<evidence type="ECO:0000256" key="2">
    <source>
        <dbReference type="ARBA" id="ARBA00004799"/>
    </source>
</evidence>
<name>A0ABY4D6Z5_9SPIR</name>
<evidence type="ECO:0000313" key="24">
    <source>
        <dbReference type="EMBL" id="UOM49859.1"/>
    </source>
</evidence>
<sequence length="443" mass="49069">MESFTNLEKQTTHYTTRTYRLDRMHSLLAYLGHPELSFKKIHLAGSKGKGSTASYLASALTALGYKTGLYLSPHLVDYRERFSLSGTFFNDDLLVQTGIELQEQLNGFHFSDQWGETDPTTFELYTAYAYLLFKNSGCEWAVIETGLGGRLDATNTIVPEACVLCPIELEHTKILGDTIEKIAAEKSKIIKAGVPVFIGFEEDAAMSVFLAEAQAQKSETHLLCDAIESLSSKTTTEGELVQYAWKDGRKEQLLLSMRGGVQAQNSALALLVLRTLGLYSDKVLPAIEKNQIPGRFQQLAVSPCLYVDGAHTTHSLQALLQSFKSLHGSSDKNTIIYGALEDKDHRHMANLVLDHFQQIIISRPGTYKKSDITGMFALFNTLAEQRSHSYQILLIEDNMEALKAAYKMTADTDAILVCGSFYLAGGVKAAFEQIRSAYESQLA</sequence>
<proteinExistence type="inferred from homology"/>
<dbReference type="RefSeq" id="WP_244771253.1">
    <property type="nucleotide sequence ID" value="NZ_CP094929.1"/>
</dbReference>
<comment type="catalytic activity">
    <reaction evidence="18">
        <text>10-formyltetrahydrofolyl-(gamma-L-Glu)(n) + L-glutamate + ATP = 10-formyltetrahydrofolyl-(gamma-L-Glu)(n+1) + ADP + phosphate + H(+)</text>
        <dbReference type="Rhea" id="RHEA:51904"/>
        <dbReference type="Rhea" id="RHEA-COMP:13088"/>
        <dbReference type="Rhea" id="RHEA-COMP:14300"/>
        <dbReference type="ChEBI" id="CHEBI:15378"/>
        <dbReference type="ChEBI" id="CHEBI:29985"/>
        <dbReference type="ChEBI" id="CHEBI:30616"/>
        <dbReference type="ChEBI" id="CHEBI:43474"/>
        <dbReference type="ChEBI" id="CHEBI:134413"/>
        <dbReference type="ChEBI" id="CHEBI:456216"/>
        <dbReference type="EC" id="6.3.2.17"/>
    </reaction>
</comment>
<comment type="pathway">
    <text evidence="3">Cofactor biosynthesis; tetrahydrofolylpolyglutamate biosynthesis.</text>
</comment>
<evidence type="ECO:0000256" key="4">
    <source>
        <dbReference type="ARBA" id="ARBA00008276"/>
    </source>
</evidence>
<dbReference type="PANTHER" id="PTHR11136:SF0">
    <property type="entry name" value="DIHYDROFOLATE SYNTHETASE-RELATED"/>
    <property type="match status" value="1"/>
</dbReference>
<dbReference type="Pfam" id="PF02875">
    <property type="entry name" value="Mur_ligase_C"/>
    <property type="match status" value="1"/>
</dbReference>
<accession>A0ABY4D6Z5</accession>
<gene>
    <name evidence="24" type="ORF">MUG09_09845</name>
</gene>
<dbReference type="Proteomes" id="UP000829708">
    <property type="component" value="Chromosome"/>
</dbReference>
<evidence type="ECO:0000256" key="8">
    <source>
        <dbReference type="ARBA" id="ARBA00022598"/>
    </source>
</evidence>
<evidence type="ECO:0000256" key="11">
    <source>
        <dbReference type="ARBA" id="ARBA00022840"/>
    </source>
</evidence>
<protein>
    <recommendedName>
        <fullName evidence="7">Dihydrofolate synthase/folylpolyglutamate synthase</fullName>
        <ecNumber evidence="5">6.3.2.12</ecNumber>
        <ecNumber evidence="6">6.3.2.17</ecNumber>
    </recommendedName>
    <alternativeName>
        <fullName evidence="16">Folylpoly-gamma-glutamate synthetase-dihydrofolate synthetase</fullName>
    </alternativeName>
    <alternativeName>
        <fullName evidence="14">Folylpolyglutamate synthetase</fullName>
    </alternativeName>
    <alternativeName>
        <fullName evidence="15">Tetrahydrofolylpolyglutamate synthase</fullName>
    </alternativeName>
</protein>
<comment type="catalytic activity">
    <reaction evidence="17">
        <text>(6S)-5,6,7,8-tetrahydrofolyl-(gamma-L-Glu)(n) + L-glutamate + ATP = (6S)-5,6,7,8-tetrahydrofolyl-(gamma-L-Glu)(n+1) + ADP + phosphate + H(+)</text>
        <dbReference type="Rhea" id="RHEA:10580"/>
        <dbReference type="Rhea" id="RHEA-COMP:14738"/>
        <dbReference type="Rhea" id="RHEA-COMP:14740"/>
        <dbReference type="ChEBI" id="CHEBI:15378"/>
        <dbReference type="ChEBI" id="CHEBI:29985"/>
        <dbReference type="ChEBI" id="CHEBI:30616"/>
        <dbReference type="ChEBI" id="CHEBI:43474"/>
        <dbReference type="ChEBI" id="CHEBI:141005"/>
        <dbReference type="ChEBI" id="CHEBI:456216"/>
        <dbReference type="EC" id="6.3.2.17"/>
    </reaction>
</comment>
<evidence type="ECO:0000256" key="20">
    <source>
        <dbReference type="ARBA" id="ARBA00049161"/>
    </source>
</evidence>
<evidence type="ECO:0000256" key="19">
    <source>
        <dbReference type="ARBA" id="ARBA00049035"/>
    </source>
</evidence>
<evidence type="ECO:0000256" key="15">
    <source>
        <dbReference type="ARBA" id="ARBA00030592"/>
    </source>
</evidence>
<keyword evidence="10 21" id="KW-0547">Nucleotide-binding</keyword>
<feature type="domain" description="Mur ligase central" evidence="23">
    <location>
        <begin position="44"/>
        <end position="272"/>
    </location>
</feature>
<evidence type="ECO:0000256" key="16">
    <source>
        <dbReference type="ARBA" id="ARBA00032510"/>
    </source>
</evidence>
<evidence type="ECO:0000256" key="12">
    <source>
        <dbReference type="ARBA" id="ARBA00022842"/>
    </source>
</evidence>
<organism evidence="24 25">
    <name type="scientific">Sphaerochaeta associata</name>
    <dbReference type="NCBI Taxonomy" id="1129264"/>
    <lineage>
        <taxon>Bacteria</taxon>
        <taxon>Pseudomonadati</taxon>
        <taxon>Spirochaetota</taxon>
        <taxon>Spirochaetia</taxon>
        <taxon>Spirochaetales</taxon>
        <taxon>Sphaerochaetaceae</taxon>
        <taxon>Sphaerochaeta</taxon>
    </lineage>
</organism>
<comment type="similarity">
    <text evidence="4 21">Belongs to the folylpolyglutamate synthase family.</text>
</comment>
<dbReference type="SUPFAM" id="SSF53244">
    <property type="entry name" value="MurD-like peptide ligases, peptide-binding domain"/>
    <property type="match status" value="1"/>
</dbReference>